<gene>
    <name evidence="9" type="ORF">CANTADRAFT_270295</name>
</gene>
<evidence type="ECO:0000313" key="10">
    <source>
        <dbReference type="Proteomes" id="UP000094285"/>
    </source>
</evidence>
<accession>A0A1E4SGI9</accession>
<evidence type="ECO:0000256" key="3">
    <source>
        <dbReference type="ARBA" id="ARBA00022679"/>
    </source>
</evidence>
<dbReference type="CDD" id="cd07995">
    <property type="entry name" value="TPK"/>
    <property type="match status" value="1"/>
</dbReference>
<dbReference type="SMART" id="SM00983">
    <property type="entry name" value="TPK_B1_binding"/>
    <property type="match status" value="1"/>
</dbReference>
<name>A0A1E4SGI9_9ASCO</name>
<feature type="domain" description="Thiamin pyrophosphokinase thiamin-binding" evidence="8">
    <location>
        <begin position="220"/>
        <end position="292"/>
    </location>
</feature>
<dbReference type="OrthoDB" id="25149at2759"/>
<comment type="catalytic activity">
    <reaction evidence="7">
        <text>thiamine + ATP = thiamine diphosphate + AMP + H(+)</text>
        <dbReference type="Rhea" id="RHEA:11576"/>
        <dbReference type="ChEBI" id="CHEBI:15378"/>
        <dbReference type="ChEBI" id="CHEBI:18385"/>
        <dbReference type="ChEBI" id="CHEBI:30616"/>
        <dbReference type="ChEBI" id="CHEBI:58937"/>
        <dbReference type="ChEBI" id="CHEBI:456215"/>
    </reaction>
</comment>
<dbReference type="GO" id="GO:0016301">
    <property type="term" value="F:kinase activity"/>
    <property type="evidence" value="ECO:0007669"/>
    <property type="project" value="UniProtKB-UniRule"/>
</dbReference>
<dbReference type="GO" id="GO:0005524">
    <property type="term" value="F:ATP binding"/>
    <property type="evidence" value="ECO:0007669"/>
    <property type="project" value="UniProtKB-UniRule"/>
</dbReference>
<keyword evidence="6 7" id="KW-0067">ATP-binding</keyword>
<dbReference type="GO" id="GO:0004788">
    <property type="term" value="F:thiamine diphosphokinase activity"/>
    <property type="evidence" value="ECO:0007669"/>
    <property type="project" value="UniProtKB-UniRule"/>
</dbReference>
<dbReference type="GeneID" id="30982108"/>
<evidence type="ECO:0000256" key="1">
    <source>
        <dbReference type="ARBA" id="ARBA00005078"/>
    </source>
</evidence>
<evidence type="ECO:0000256" key="5">
    <source>
        <dbReference type="ARBA" id="ARBA00022777"/>
    </source>
</evidence>
<evidence type="ECO:0000256" key="4">
    <source>
        <dbReference type="ARBA" id="ARBA00022741"/>
    </source>
</evidence>
<dbReference type="InterPro" id="IPR016966">
    <property type="entry name" value="Thiamin_pyrophosphokinase_euk"/>
</dbReference>
<dbReference type="InterPro" id="IPR007373">
    <property type="entry name" value="Thiamin_PyroPKinase_B1-bd"/>
</dbReference>
<sequence>MGNEELVIERADLLEVTEPSAAEDVNWIKPFEFLRLQPRTALVILNQSIGAINLLKIWGNTELHVCADGGANQLYDYFQDPEARAQHIPQFIVGDFDSLRTDVKHYYSDRGAVVVEQQTQYSSDFMKAALVVRLYFLLDSVRQSLYDEIDTYNGLAEMAEKAQASNSEETTRIYYLGGIGGRFDQTVQSISQMYSMNESTPYIQQFFITNDDIIFLAKKGKNYVSYGNKNQFHTSTLPCCGLLPMGNRPVVLNSYGLKYDVENWHSLIGGKVSSSNSVAGISGFYIDTSDALVVNIEIEHGCL</sequence>
<evidence type="ECO:0000313" key="9">
    <source>
        <dbReference type="EMBL" id="ODV78618.1"/>
    </source>
</evidence>
<keyword evidence="4 7" id="KW-0547">Nucleotide-binding</keyword>
<dbReference type="SUPFAM" id="SSF63862">
    <property type="entry name" value="Thiamin pyrophosphokinase, substrate-binding domain"/>
    <property type="match status" value="1"/>
</dbReference>
<evidence type="ECO:0000259" key="8">
    <source>
        <dbReference type="SMART" id="SM00983"/>
    </source>
</evidence>
<dbReference type="Proteomes" id="UP000094285">
    <property type="component" value="Unassembled WGS sequence"/>
</dbReference>
<keyword evidence="10" id="KW-1185">Reference proteome</keyword>
<comment type="similarity">
    <text evidence="2 7">Belongs to the thiamine pyrophosphokinase family.</text>
</comment>
<dbReference type="InterPro" id="IPR006282">
    <property type="entry name" value="Thi_PPkinase"/>
</dbReference>
<dbReference type="PANTHER" id="PTHR13622">
    <property type="entry name" value="THIAMIN PYROPHOSPHOKINASE"/>
    <property type="match status" value="1"/>
</dbReference>
<dbReference type="InterPro" id="IPR036759">
    <property type="entry name" value="TPK_catalytic_sf"/>
</dbReference>
<dbReference type="InterPro" id="IPR036371">
    <property type="entry name" value="TPK_B1-bd_sf"/>
</dbReference>
<dbReference type="AlphaFoldDB" id="A0A1E4SGI9"/>
<dbReference type="SUPFAM" id="SSF63999">
    <property type="entry name" value="Thiamin pyrophosphokinase, catalytic domain"/>
    <property type="match status" value="1"/>
</dbReference>
<dbReference type="STRING" id="984487.A0A1E4SGI9"/>
<keyword evidence="5 7" id="KW-0418">Kinase</keyword>
<dbReference type="EC" id="2.7.6.2" evidence="7"/>
<dbReference type="Gene3D" id="2.60.120.320">
    <property type="entry name" value="Thiamin pyrophosphokinase, thiamin-binding domain"/>
    <property type="match status" value="1"/>
</dbReference>
<dbReference type="PANTHER" id="PTHR13622:SF8">
    <property type="entry name" value="THIAMIN PYROPHOSPHOKINASE 1"/>
    <property type="match status" value="1"/>
</dbReference>
<dbReference type="RefSeq" id="XP_020063740.1">
    <property type="nucleotide sequence ID" value="XM_020207971.1"/>
</dbReference>
<dbReference type="Pfam" id="PF04263">
    <property type="entry name" value="TPK_catalytic"/>
    <property type="match status" value="1"/>
</dbReference>
<dbReference type="InterPro" id="IPR007371">
    <property type="entry name" value="TPK_catalytic"/>
</dbReference>
<dbReference type="PIRSF" id="PIRSF031057">
    <property type="entry name" value="Thiamin_pyrophosphokinase"/>
    <property type="match status" value="1"/>
</dbReference>
<evidence type="ECO:0000256" key="7">
    <source>
        <dbReference type="PIRNR" id="PIRNR031057"/>
    </source>
</evidence>
<dbReference type="Pfam" id="PF04265">
    <property type="entry name" value="TPK_B1_binding"/>
    <property type="match status" value="1"/>
</dbReference>
<dbReference type="GO" id="GO:0009229">
    <property type="term" value="P:thiamine diphosphate biosynthetic process"/>
    <property type="evidence" value="ECO:0007669"/>
    <property type="project" value="UniProtKB-UniRule"/>
</dbReference>
<evidence type="ECO:0000256" key="6">
    <source>
        <dbReference type="ARBA" id="ARBA00022840"/>
    </source>
</evidence>
<dbReference type="GO" id="GO:0030975">
    <property type="term" value="F:thiamine binding"/>
    <property type="evidence" value="ECO:0007669"/>
    <property type="project" value="UniProtKB-UniRule"/>
</dbReference>
<protein>
    <recommendedName>
        <fullName evidence="7">Thiamine pyrophosphokinase</fullName>
        <ecNumber evidence="7">2.7.6.2</ecNumber>
    </recommendedName>
</protein>
<reference evidence="10" key="1">
    <citation type="submission" date="2016-05" db="EMBL/GenBank/DDBJ databases">
        <title>Comparative genomics of biotechnologically important yeasts.</title>
        <authorList>
            <consortium name="DOE Joint Genome Institute"/>
            <person name="Riley R."/>
            <person name="Haridas S."/>
            <person name="Wolfe K.H."/>
            <person name="Lopes M.R."/>
            <person name="Hittinger C.T."/>
            <person name="Goker M."/>
            <person name="Salamov A."/>
            <person name="Wisecaver J."/>
            <person name="Long T.M."/>
            <person name="Aerts A.L."/>
            <person name="Barry K."/>
            <person name="Choi C."/>
            <person name="Clum A."/>
            <person name="Coughlan A.Y."/>
            <person name="Deshpande S."/>
            <person name="Douglass A.P."/>
            <person name="Hanson S.J."/>
            <person name="Klenk H.-P."/>
            <person name="Labutti K."/>
            <person name="Lapidus A."/>
            <person name="Lindquist E."/>
            <person name="Lipzen A."/>
            <person name="Meier-Kolthoff J.P."/>
            <person name="Ohm R.A."/>
            <person name="Otillar R.P."/>
            <person name="Pangilinan J."/>
            <person name="Peng Y."/>
            <person name="Rokas A."/>
            <person name="Rosa C.A."/>
            <person name="Scheuner C."/>
            <person name="Sibirny A.A."/>
            <person name="Slot J.C."/>
            <person name="Stielow J.B."/>
            <person name="Sun H."/>
            <person name="Kurtzman C.P."/>
            <person name="Blackwell M."/>
            <person name="Grigoriev I.V."/>
            <person name="Jeffries T.W."/>
        </authorList>
    </citation>
    <scope>NUCLEOTIDE SEQUENCE [LARGE SCALE GENOMIC DNA]</scope>
    <source>
        <strain evidence="10">NRRL Y-17324</strain>
    </source>
</reference>
<dbReference type="Gene3D" id="3.40.50.10240">
    <property type="entry name" value="Thiamin pyrophosphokinase, catalytic domain"/>
    <property type="match status" value="1"/>
</dbReference>
<dbReference type="GO" id="GO:0006772">
    <property type="term" value="P:thiamine metabolic process"/>
    <property type="evidence" value="ECO:0007669"/>
    <property type="project" value="InterPro"/>
</dbReference>
<proteinExistence type="inferred from homology"/>
<organism evidence="9 10">
    <name type="scientific">Suhomyces tanzawaensis NRRL Y-17324</name>
    <dbReference type="NCBI Taxonomy" id="984487"/>
    <lineage>
        <taxon>Eukaryota</taxon>
        <taxon>Fungi</taxon>
        <taxon>Dikarya</taxon>
        <taxon>Ascomycota</taxon>
        <taxon>Saccharomycotina</taxon>
        <taxon>Pichiomycetes</taxon>
        <taxon>Debaryomycetaceae</taxon>
        <taxon>Suhomyces</taxon>
    </lineage>
</organism>
<dbReference type="EMBL" id="KV453913">
    <property type="protein sequence ID" value="ODV78618.1"/>
    <property type="molecule type" value="Genomic_DNA"/>
</dbReference>
<comment type="pathway">
    <text evidence="1 7">Cofactor biosynthesis; thiamine diphosphate biosynthesis; thiamine diphosphate from thiamine: step 1/1.</text>
</comment>
<evidence type="ECO:0000256" key="2">
    <source>
        <dbReference type="ARBA" id="ARBA00006785"/>
    </source>
</evidence>
<keyword evidence="3 7" id="KW-0808">Transferase</keyword>
<dbReference type="NCBIfam" id="TIGR01378">
    <property type="entry name" value="thi_PPkinase"/>
    <property type="match status" value="1"/>
</dbReference>
<dbReference type="UniPathway" id="UPA00060">
    <property type="reaction ID" value="UER00597"/>
</dbReference>